<proteinExistence type="predicted"/>
<comment type="caution">
    <text evidence="2">The sequence shown here is derived from an EMBL/GenBank/DDBJ whole genome shotgun (WGS) entry which is preliminary data.</text>
</comment>
<keyword evidence="1" id="KW-0812">Transmembrane</keyword>
<keyword evidence="1" id="KW-1133">Transmembrane helix</keyword>
<dbReference type="Proteomes" id="UP000016511">
    <property type="component" value="Unassembled WGS sequence"/>
</dbReference>
<evidence type="ECO:0000256" key="1">
    <source>
        <dbReference type="SAM" id="Phobius"/>
    </source>
</evidence>
<evidence type="ECO:0000313" key="2">
    <source>
        <dbReference type="EMBL" id="ERI03904.1"/>
    </source>
</evidence>
<dbReference type="HOGENOM" id="CLU_3264891_0_0_9"/>
<name>U1W604_ANEAE</name>
<gene>
    <name evidence="2" type="ORF">HMPREF0083_06248</name>
</gene>
<dbReference type="STRING" id="649747.HMPREF0083_06248"/>
<organism evidence="2 3">
    <name type="scientific">Aneurinibacillus aneurinilyticus ATCC 12856</name>
    <dbReference type="NCBI Taxonomy" id="649747"/>
    <lineage>
        <taxon>Bacteria</taxon>
        <taxon>Bacillati</taxon>
        <taxon>Bacillota</taxon>
        <taxon>Bacilli</taxon>
        <taxon>Bacillales</taxon>
        <taxon>Paenibacillaceae</taxon>
        <taxon>Aneurinibacillus group</taxon>
        <taxon>Aneurinibacillus</taxon>
    </lineage>
</organism>
<reference evidence="2 3" key="1">
    <citation type="submission" date="2013-08" db="EMBL/GenBank/DDBJ databases">
        <authorList>
            <person name="Weinstock G."/>
            <person name="Sodergren E."/>
            <person name="Wylie T."/>
            <person name="Fulton L."/>
            <person name="Fulton R."/>
            <person name="Fronick C."/>
            <person name="O'Laughlin M."/>
            <person name="Godfrey J."/>
            <person name="Miner T."/>
            <person name="Herter B."/>
            <person name="Appelbaum E."/>
            <person name="Cordes M."/>
            <person name="Lek S."/>
            <person name="Wollam A."/>
            <person name="Pepin K.H."/>
            <person name="Palsikar V.B."/>
            <person name="Mitreva M."/>
            <person name="Wilson R.K."/>
        </authorList>
    </citation>
    <scope>NUCLEOTIDE SEQUENCE [LARGE SCALE GENOMIC DNA]</scope>
    <source>
        <strain evidence="2 3">ATCC 12856</strain>
    </source>
</reference>
<accession>U1W604</accession>
<dbReference type="AlphaFoldDB" id="U1W604"/>
<keyword evidence="1" id="KW-0472">Membrane</keyword>
<keyword evidence="3" id="KW-1185">Reference proteome</keyword>
<protein>
    <submittedName>
        <fullName evidence="2">Uncharacterized protein</fullName>
    </submittedName>
</protein>
<feature type="transmembrane region" description="Helical" evidence="1">
    <location>
        <begin position="12"/>
        <end position="33"/>
    </location>
</feature>
<sequence>MKSVLNRIYSLIILNIGIHLAFFSSIEQISLYFEGRRRRNT</sequence>
<evidence type="ECO:0000313" key="3">
    <source>
        <dbReference type="Proteomes" id="UP000016511"/>
    </source>
</evidence>
<dbReference type="EMBL" id="AWSJ01000395">
    <property type="protein sequence ID" value="ERI03904.1"/>
    <property type="molecule type" value="Genomic_DNA"/>
</dbReference>